<accession>A0A0M7FPW8</accession>
<organism evidence="2 3">
    <name type="scientific">Bordetella pseudohinzii</name>
    <dbReference type="NCBI Taxonomy" id="1331258"/>
    <lineage>
        <taxon>Bacteria</taxon>
        <taxon>Pseudomonadati</taxon>
        <taxon>Pseudomonadota</taxon>
        <taxon>Betaproteobacteria</taxon>
        <taxon>Burkholderiales</taxon>
        <taxon>Alcaligenaceae</taxon>
        <taxon>Bordetella</taxon>
    </lineage>
</organism>
<dbReference type="EMBL" id="CP016440">
    <property type="protein sequence ID" value="ANY15528.1"/>
    <property type="molecule type" value="Genomic_DNA"/>
</dbReference>
<sequence>MINLNNTTRLTDELERQLMLQAMEEQFRPHPLRALAHGLRKLGQGIKALFGKSDSAAHTAA</sequence>
<dbReference type="RefSeq" id="WP_043212725.1">
    <property type="nucleotide sequence ID" value="NZ_CAJGUP010000198.1"/>
</dbReference>
<evidence type="ECO:0000313" key="4">
    <source>
        <dbReference type="Proteomes" id="UP000092950"/>
    </source>
</evidence>
<keyword evidence="4" id="KW-1185">Reference proteome</keyword>
<evidence type="ECO:0000313" key="2">
    <source>
        <dbReference type="EMBL" id="CUI83953.1"/>
    </source>
</evidence>
<proteinExistence type="predicted"/>
<dbReference type="EMBL" id="CYTV01000006">
    <property type="protein sequence ID" value="CUI83953.1"/>
    <property type="molecule type" value="Genomic_DNA"/>
</dbReference>
<dbReference type="Proteomes" id="UP000053096">
    <property type="component" value="Unassembled WGS sequence"/>
</dbReference>
<gene>
    <name evidence="1" type="ORF">BBN53_06225</name>
    <name evidence="2" type="ORF">ERS370011_02464</name>
</gene>
<protein>
    <submittedName>
        <fullName evidence="2">Uncharacterized protein</fullName>
    </submittedName>
</protein>
<name>A0A0J6CC66_9BORD</name>
<dbReference type="AlphaFoldDB" id="A0A0J6CC66"/>
<reference evidence="2 3" key="1">
    <citation type="submission" date="2015-09" db="EMBL/GenBank/DDBJ databases">
        <authorList>
            <person name="Jackson K.R."/>
            <person name="Lunt B.L."/>
            <person name="Fisher J.N.B."/>
            <person name="Gardner A.V."/>
            <person name="Bailey M.E."/>
            <person name="Deus L.M."/>
            <person name="Earl A.S."/>
            <person name="Gibby P.D."/>
            <person name="Hartmann K.A."/>
            <person name="Liu J.E."/>
            <person name="Manci A.M."/>
            <person name="Nielsen D.A."/>
            <person name="Solomon M.B."/>
            <person name="Breakwell D.P."/>
            <person name="Burnett S.H."/>
            <person name="Grose J.H."/>
        </authorList>
    </citation>
    <scope>NUCLEOTIDE SEQUENCE [LARGE SCALE GENOMIC DNA]</scope>
    <source>
        <strain evidence="2 3">2789STDY5608636</strain>
    </source>
</reference>
<evidence type="ECO:0000313" key="3">
    <source>
        <dbReference type="Proteomes" id="UP000053096"/>
    </source>
</evidence>
<reference evidence="1 4" key="2">
    <citation type="submission" date="2016-07" db="EMBL/GenBank/DDBJ databases">
        <title>Complete genome sequences of Bordetella pseudohinzii.</title>
        <authorList>
            <person name="Spilker T."/>
            <person name="Darrah R."/>
            <person name="LiPuma J.J."/>
        </authorList>
    </citation>
    <scope>NUCLEOTIDE SEQUENCE [LARGE SCALE GENOMIC DNA]</scope>
    <source>
        <strain evidence="1 4">HI4681</strain>
    </source>
</reference>
<evidence type="ECO:0000313" key="1">
    <source>
        <dbReference type="EMBL" id="ANY15528.1"/>
    </source>
</evidence>
<accession>A0A0J6CC66</accession>
<dbReference type="Proteomes" id="UP000092950">
    <property type="component" value="Chromosome"/>
</dbReference>
<dbReference type="KEGG" id="bpdz:BBN53_06225"/>